<accession>A0A834X9Y4</accession>
<dbReference type="AlphaFoldDB" id="A0A834X9Y4"/>
<comment type="caution">
    <text evidence="1">The sequence shown here is derived from an EMBL/GenBank/DDBJ whole genome shotgun (WGS) entry which is preliminary data.</text>
</comment>
<protein>
    <submittedName>
        <fullName evidence="1">Uncharacterized protein</fullName>
    </submittedName>
</protein>
<evidence type="ECO:0000313" key="1">
    <source>
        <dbReference type="EMBL" id="KAF7840442.1"/>
    </source>
</evidence>
<dbReference type="EMBL" id="JAAIUW010000002">
    <property type="protein sequence ID" value="KAF7840442.1"/>
    <property type="molecule type" value="Genomic_DNA"/>
</dbReference>
<organism evidence="1 2">
    <name type="scientific">Senna tora</name>
    <dbReference type="NCBI Taxonomy" id="362788"/>
    <lineage>
        <taxon>Eukaryota</taxon>
        <taxon>Viridiplantae</taxon>
        <taxon>Streptophyta</taxon>
        <taxon>Embryophyta</taxon>
        <taxon>Tracheophyta</taxon>
        <taxon>Spermatophyta</taxon>
        <taxon>Magnoliopsida</taxon>
        <taxon>eudicotyledons</taxon>
        <taxon>Gunneridae</taxon>
        <taxon>Pentapetalae</taxon>
        <taxon>rosids</taxon>
        <taxon>fabids</taxon>
        <taxon>Fabales</taxon>
        <taxon>Fabaceae</taxon>
        <taxon>Caesalpinioideae</taxon>
        <taxon>Cassia clade</taxon>
        <taxon>Senna</taxon>
    </lineage>
</organism>
<keyword evidence="2" id="KW-1185">Reference proteome</keyword>
<reference evidence="1" key="1">
    <citation type="submission" date="2020-09" db="EMBL/GenBank/DDBJ databases">
        <title>Genome-Enabled Discovery of Anthraquinone Biosynthesis in Senna tora.</title>
        <authorList>
            <person name="Kang S.-H."/>
            <person name="Pandey R.P."/>
            <person name="Lee C.-M."/>
            <person name="Sim J.-S."/>
            <person name="Jeong J.-T."/>
            <person name="Choi B.-S."/>
            <person name="Jung M."/>
            <person name="Ginzburg D."/>
            <person name="Zhao K."/>
            <person name="Won S.Y."/>
            <person name="Oh T.-J."/>
            <person name="Yu Y."/>
            <person name="Kim N.-H."/>
            <person name="Lee O.R."/>
            <person name="Lee T.-H."/>
            <person name="Bashyal P."/>
            <person name="Kim T.-S."/>
            <person name="Lee W.-H."/>
            <person name="Kawkins C."/>
            <person name="Kim C.-K."/>
            <person name="Kim J.S."/>
            <person name="Ahn B.O."/>
            <person name="Rhee S.Y."/>
            <person name="Sohng J.K."/>
        </authorList>
    </citation>
    <scope>NUCLEOTIDE SEQUENCE</scope>
    <source>
        <tissue evidence="1">Leaf</tissue>
    </source>
</reference>
<sequence>MSLFFTVGGIVNLFFVGLLTLLGPAFLARSGLGPGGISQAGLEELAWSAILTPPGLGFVFLMHNLANSWGSGVSNSGWIGSPGMNSPGWGPTEVLKTRFLEFRSMKVVVHSPVFRNHRGNAIWVILDVVRFMEDKDGMECTGPTSGSRPGLFSAIQYCMATLHRYQRSFSVISGVAKTRVSKGLVGVRLVGGNSRMVAAVWRRAWGGLLGLDNKSARTFVVPFICFTVKSYFENQSFHRNSCLSGTIFPLKSSIFGKEELSICISKRHELR</sequence>
<dbReference type="Proteomes" id="UP000634136">
    <property type="component" value="Unassembled WGS sequence"/>
</dbReference>
<gene>
    <name evidence="1" type="ORF">G2W53_002740</name>
</gene>
<proteinExistence type="predicted"/>
<evidence type="ECO:0000313" key="2">
    <source>
        <dbReference type="Proteomes" id="UP000634136"/>
    </source>
</evidence>
<name>A0A834X9Y4_9FABA</name>